<dbReference type="Proteomes" id="UP000006851">
    <property type="component" value="Chromosome"/>
</dbReference>
<dbReference type="InterPro" id="IPR001173">
    <property type="entry name" value="Glyco_trans_2-like"/>
</dbReference>
<organism evidence="2 3">
    <name type="scientific">Coriobacterium glomerans (strain ATCC 49209 / DSM 20642 / JCM 10262 / PW2)</name>
    <dbReference type="NCBI Taxonomy" id="700015"/>
    <lineage>
        <taxon>Bacteria</taxon>
        <taxon>Bacillati</taxon>
        <taxon>Actinomycetota</taxon>
        <taxon>Coriobacteriia</taxon>
        <taxon>Coriobacteriales</taxon>
        <taxon>Coriobacteriaceae</taxon>
        <taxon>Coriobacterium</taxon>
    </lineage>
</organism>
<sequence>MSQRTATGVDRPFFEQTVSVIVPVYNTERYLDQALESLERQTHQALEILCVNDGSTDGSAAIMRAHAEADSRIRVIDKANGGYGAACNRGIEEARGEWIAILEPDDWIEPGMYADMLAFATTFGGLARPVDIIKTPYWVIERADTPQQEKAPCAYRGRVRPRSQPFAVRDAPHLLGHHPSIWSAIYRRGFLLERGIRFHEIPGSGWADNPFLVETLCQTEGILYLDRAYYCYREETPEKTVELAERSPLLPFERWNDMVDVLERLGVTDRSVWDMQTYRGFLYMSGIIETTGIEGHPEIRDAIRNMFSRMDPELVFANRRVSPACKRLFAAYRGIASPRISELDHIRDLVEQTSYAIWNRGLARSLRMVATYVMRYRARSGRK</sequence>
<dbReference type="PANTHER" id="PTHR43685:SF2">
    <property type="entry name" value="GLYCOSYLTRANSFERASE 2-LIKE DOMAIN-CONTAINING PROTEIN"/>
    <property type="match status" value="1"/>
</dbReference>
<dbReference type="PANTHER" id="PTHR43685">
    <property type="entry name" value="GLYCOSYLTRANSFERASE"/>
    <property type="match status" value="1"/>
</dbReference>
<accession>F2N852</accession>
<protein>
    <submittedName>
        <fullName evidence="2">Glycosyl transferase family 2</fullName>
    </submittedName>
</protein>
<reference evidence="3" key="1">
    <citation type="journal article" date="2013" name="Stand. Genomic Sci.">
        <title>Complete genome sequence of Coriobacterium glomerans type strain (PW2(T)) from the midgut of Pyrrhocoris apterus L. (red soldier bug).</title>
        <authorList>
            <person name="Stackebrandt E."/>
            <person name="Zeytun A."/>
            <person name="Lapidus A."/>
            <person name="Nolan M."/>
            <person name="Lucas S."/>
            <person name="Hammon N."/>
            <person name="Deshpande S."/>
            <person name="Cheng J.F."/>
            <person name="Tapia R."/>
            <person name="Goodwin L.A."/>
            <person name="Pitluck S."/>
            <person name="Liolios K."/>
            <person name="Pagani I."/>
            <person name="Ivanova N."/>
            <person name="Mavromatis K."/>
            <person name="Mikhailova N."/>
            <person name="Huntemann M."/>
            <person name="Pati A."/>
            <person name="Chen A."/>
            <person name="Palaniappan K."/>
            <person name="Chang Y.J."/>
            <person name="Land M."/>
            <person name="Hauser L."/>
            <person name="Rohde M."/>
            <person name="Pukall R."/>
            <person name="Goker M."/>
            <person name="Detter J.C."/>
            <person name="Woyke T."/>
            <person name="Bristow J."/>
            <person name="Eisen J.A."/>
            <person name="Markowitz V."/>
            <person name="Hugenholtz P."/>
            <person name="Kyrpides N.C."/>
            <person name="Klenk H.P."/>
        </authorList>
    </citation>
    <scope>NUCLEOTIDE SEQUENCE</scope>
    <source>
        <strain evidence="3">ATCC 49209 / DSM 20642 / JCM 10262 / PW2</strain>
    </source>
</reference>
<dbReference type="OrthoDB" id="1666828at2"/>
<evidence type="ECO:0000313" key="3">
    <source>
        <dbReference type="Proteomes" id="UP000006851"/>
    </source>
</evidence>
<dbReference type="SUPFAM" id="SSF53448">
    <property type="entry name" value="Nucleotide-diphospho-sugar transferases"/>
    <property type="match status" value="1"/>
</dbReference>
<dbReference type="Pfam" id="PF00535">
    <property type="entry name" value="Glycos_transf_2"/>
    <property type="match status" value="1"/>
</dbReference>
<dbReference type="HOGENOM" id="CLU_025996_25_3_11"/>
<dbReference type="eggNOG" id="COG1216">
    <property type="taxonomic scope" value="Bacteria"/>
</dbReference>
<gene>
    <name evidence="2" type="ordered locus">Corgl_1129</name>
</gene>
<keyword evidence="2" id="KW-0808">Transferase</keyword>
<name>F2N852_CORGP</name>
<dbReference type="Gene3D" id="3.90.550.10">
    <property type="entry name" value="Spore Coat Polysaccharide Biosynthesis Protein SpsA, Chain A"/>
    <property type="match status" value="1"/>
</dbReference>
<dbReference type="AlphaFoldDB" id="F2N852"/>
<evidence type="ECO:0000313" key="2">
    <source>
        <dbReference type="EMBL" id="AEB07235.1"/>
    </source>
</evidence>
<feature type="domain" description="Glycosyltransferase 2-like" evidence="1">
    <location>
        <begin position="19"/>
        <end position="122"/>
    </location>
</feature>
<dbReference type="KEGG" id="cgo:Corgl_1129"/>
<keyword evidence="3" id="KW-1185">Reference proteome</keyword>
<dbReference type="RefSeq" id="WP_013708978.1">
    <property type="nucleotide sequence ID" value="NC_015389.1"/>
</dbReference>
<dbReference type="CDD" id="cd00761">
    <property type="entry name" value="Glyco_tranf_GTA_type"/>
    <property type="match status" value="1"/>
</dbReference>
<proteinExistence type="predicted"/>
<dbReference type="STRING" id="700015.Corgl_1129"/>
<dbReference type="EMBL" id="CP002628">
    <property type="protein sequence ID" value="AEB07235.1"/>
    <property type="molecule type" value="Genomic_DNA"/>
</dbReference>
<dbReference type="InterPro" id="IPR029044">
    <property type="entry name" value="Nucleotide-diphossugar_trans"/>
</dbReference>
<dbReference type="GO" id="GO:0016740">
    <property type="term" value="F:transferase activity"/>
    <property type="evidence" value="ECO:0007669"/>
    <property type="project" value="UniProtKB-KW"/>
</dbReference>
<dbReference type="InterPro" id="IPR050834">
    <property type="entry name" value="Glycosyltransf_2"/>
</dbReference>
<evidence type="ECO:0000259" key="1">
    <source>
        <dbReference type="Pfam" id="PF00535"/>
    </source>
</evidence>